<gene>
    <name evidence="2" type="ORF">CD32_11545</name>
</gene>
<evidence type="ECO:0000256" key="1">
    <source>
        <dbReference type="SAM" id="Phobius"/>
    </source>
</evidence>
<dbReference type="OrthoDB" id="2884467at2"/>
<organism evidence="2 3">
    <name type="scientific">Lysinibacillus odysseyi 34hs-1 = NBRC 100172</name>
    <dbReference type="NCBI Taxonomy" id="1220589"/>
    <lineage>
        <taxon>Bacteria</taxon>
        <taxon>Bacillati</taxon>
        <taxon>Bacillota</taxon>
        <taxon>Bacilli</taxon>
        <taxon>Bacillales</taxon>
        <taxon>Bacillaceae</taxon>
        <taxon>Lysinibacillus</taxon>
    </lineage>
</organism>
<keyword evidence="3" id="KW-1185">Reference proteome</keyword>
<keyword evidence="1" id="KW-1133">Transmembrane helix</keyword>
<dbReference type="EMBL" id="JPVP01000055">
    <property type="protein sequence ID" value="KGR85069.1"/>
    <property type="molecule type" value="Genomic_DNA"/>
</dbReference>
<feature type="transmembrane region" description="Helical" evidence="1">
    <location>
        <begin position="37"/>
        <end position="55"/>
    </location>
</feature>
<dbReference type="RefSeq" id="WP_036154662.1">
    <property type="nucleotide sequence ID" value="NZ_AVCX01000006.1"/>
</dbReference>
<dbReference type="InterPro" id="IPR025434">
    <property type="entry name" value="YesK-like"/>
</dbReference>
<evidence type="ECO:0008006" key="4">
    <source>
        <dbReference type="Google" id="ProtNLM"/>
    </source>
</evidence>
<evidence type="ECO:0000313" key="3">
    <source>
        <dbReference type="Proteomes" id="UP000030437"/>
    </source>
</evidence>
<reference evidence="2 3" key="1">
    <citation type="submission" date="2014-02" db="EMBL/GenBank/DDBJ databases">
        <title>Draft genome sequence of Lysinibacillus odysseyi NBRC 100172.</title>
        <authorList>
            <person name="Zhang F."/>
            <person name="Wang G."/>
            <person name="Zhang L."/>
        </authorList>
    </citation>
    <scope>NUCLEOTIDE SEQUENCE [LARGE SCALE GENOMIC DNA]</scope>
    <source>
        <strain evidence="2 3">NBRC 100172</strain>
    </source>
</reference>
<dbReference type="Proteomes" id="UP000030437">
    <property type="component" value="Unassembled WGS sequence"/>
</dbReference>
<keyword evidence="1" id="KW-0812">Transmembrane</keyword>
<sequence>MEGFHIFLYICLGIALLSVAISVFLRRSRHERLISKMYAFLFLVSVLIILISLFIGGWEGMGYGFIGISIFLGSVIGLAVTILIRPMKQV</sequence>
<proteinExistence type="predicted"/>
<feature type="transmembrane region" description="Helical" evidence="1">
    <location>
        <begin position="6"/>
        <end position="25"/>
    </location>
</feature>
<dbReference type="Pfam" id="PF14150">
    <property type="entry name" value="YesK"/>
    <property type="match status" value="1"/>
</dbReference>
<evidence type="ECO:0000313" key="2">
    <source>
        <dbReference type="EMBL" id="KGR85069.1"/>
    </source>
</evidence>
<keyword evidence="1" id="KW-0472">Membrane</keyword>
<name>A0A0A3IJZ1_9BACI</name>
<protein>
    <recommendedName>
        <fullName evidence="4">YesK-like protein</fullName>
    </recommendedName>
</protein>
<dbReference type="AlphaFoldDB" id="A0A0A3IJZ1"/>
<comment type="caution">
    <text evidence="2">The sequence shown here is derived from an EMBL/GenBank/DDBJ whole genome shotgun (WGS) entry which is preliminary data.</text>
</comment>
<feature type="transmembrane region" description="Helical" evidence="1">
    <location>
        <begin position="61"/>
        <end position="84"/>
    </location>
</feature>
<accession>A0A0A3IJZ1</accession>